<comment type="caution">
    <text evidence="1">The sequence shown here is derived from an EMBL/GenBank/DDBJ whole genome shotgun (WGS) entry which is preliminary data.</text>
</comment>
<gene>
    <name evidence="1" type="ORF">HXK00_03715</name>
</gene>
<dbReference type="EMBL" id="JABZFV010000059">
    <property type="protein sequence ID" value="MBF0934737.1"/>
    <property type="molecule type" value="Genomic_DNA"/>
</dbReference>
<reference evidence="1" key="1">
    <citation type="submission" date="2020-04" db="EMBL/GenBank/DDBJ databases">
        <title>Deep metagenomics examines the oral microbiome during advanced dental caries in children, revealing novel taxa and co-occurrences with host molecules.</title>
        <authorList>
            <person name="Baker J.L."/>
            <person name="Morton J.T."/>
            <person name="Dinis M."/>
            <person name="Alvarez R."/>
            <person name="Tran N.C."/>
            <person name="Knight R."/>
            <person name="Edlund A."/>
        </authorList>
    </citation>
    <scope>NUCLEOTIDE SEQUENCE</scope>
    <source>
        <strain evidence="1">JCVI_23_bin.16</strain>
    </source>
</reference>
<feature type="non-terminal residue" evidence="1">
    <location>
        <position position="40"/>
    </location>
</feature>
<protein>
    <submittedName>
        <fullName evidence="1">Low specificity L-threonine aldolase</fullName>
    </submittedName>
</protein>
<accession>A0A929MP16</accession>
<proteinExistence type="predicted"/>
<organism evidence="1 2">
    <name type="scientific">Abiotrophia defectiva</name>
    <name type="common">Streptococcus defectivus</name>
    <dbReference type="NCBI Taxonomy" id="46125"/>
    <lineage>
        <taxon>Bacteria</taxon>
        <taxon>Bacillati</taxon>
        <taxon>Bacillota</taxon>
        <taxon>Bacilli</taxon>
        <taxon>Lactobacillales</taxon>
        <taxon>Aerococcaceae</taxon>
        <taxon>Abiotrophia</taxon>
    </lineage>
</organism>
<evidence type="ECO:0000313" key="1">
    <source>
        <dbReference type="EMBL" id="MBF0934737.1"/>
    </source>
</evidence>
<name>A0A929MP16_ABIDE</name>
<sequence>MTEDYLYFGSDYLEGAHERVLERLIEVNRQPAAGYGSDSH</sequence>
<dbReference type="AlphaFoldDB" id="A0A929MP16"/>
<evidence type="ECO:0000313" key="2">
    <source>
        <dbReference type="Proteomes" id="UP000757900"/>
    </source>
</evidence>
<dbReference type="Proteomes" id="UP000757900">
    <property type="component" value="Unassembled WGS sequence"/>
</dbReference>